<organism evidence="1 2">
    <name type="scientific">Floridaenema evergladense BLCC-F167</name>
    <dbReference type="NCBI Taxonomy" id="3153639"/>
    <lineage>
        <taxon>Bacteria</taxon>
        <taxon>Bacillati</taxon>
        <taxon>Cyanobacteriota</taxon>
        <taxon>Cyanophyceae</taxon>
        <taxon>Oscillatoriophycideae</taxon>
        <taxon>Aerosakkonematales</taxon>
        <taxon>Aerosakkonemataceae</taxon>
        <taxon>Floridanema</taxon>
        <taxon>Floridanema evergladense</taxon>
    </lineage>
</organism>
<protein>
    <submittedName>
        <fullName evidence="1">Uncharacterized protein</fullName>
    </submittedName>
</protein>
<name>A0ABV4WH93_9CYAN</name>
<evidence type="ECO:0000313" key="2">
    <source>
        <dbReference type="Proteomes" id="UP001576780"/>
    </source>
</evidence>
<dbReference type="EMBL" id="JBHFNT010000067">
    <property type="protein sequence ID" value="MFB2834442.1"/>
    <property type="molecule type" value="Genomic_DNA"/>
</dbReference>
<evidence type="ECO:0000313" key="1">
    <source>
        <dbReference type="EMBL" id="MFB2834442.1"/>
    </source>
</evidence>
<accession>A0ABV4WH93</accession>
<comment type="caution">
    <text evidence="1">The sequence shown here is derived from an EMBL/GenBank/DDBJ whole genome shotgun (WGS) entry which is preliminary data.</text>
</comment>
<dbReference type="Proteomes" id="UP001576780">
    <property type="component" value="Unassembled WGS sequence"/>
</dbReference>
<reference evidence="1 2" key="1">
    <citation type="submission" date="2024-09" db="EMBL/GenBank/DDBJ databases">
        <title>Floridaenema gen nov. (Aerosakkonemataceae, Aerosakkonematales ord. nov., Cyanobacteria) from benthic tropical and subtropical fresh waters, with the description of four new species.</title>
        <authorList>
            <person name="Moretto J.A."/>
            <person name="Berthold D.E."/>
            <person name="Lefler F.W."/>
            <person name="Huang I.-S."/>
            <person name="Laughinghouse H. IV."/>
        </authorList>
    </citation>
    <scope>NUCLEOTIDE SEQUENCE [LARGE SCALE GENOMIC DNA]</scope>
    <source>
        <strain evidence="1 2">BLCC-F167</strain>
    </source>
</reference>
<sequence length="89" mass="9663">MIRSLVKSAFQTGCLSVASEGLIGQVLAYKGYQSADLDALSSLYYAVNSGQIEREARGAVTRTLIEYVQPSLEDTHLTNISNWGSVVYS</sequence>
<dbReference type="RefSeq" id="WP_413276876.1">
    <property type="nucleotide sequence ID" value="NZ_JBHFNT010000067.1"/>
</dbReference>
<gene>
    <name evidence="1" type="ORF">ACE1CA_07895</name>
</gene>
<proteinExistence type="predicted"/>
<keyword evidence="2" id="KW-1185">Reference proteome</keyword>